<dbReference type="Proteomes" id="UP000295131">
    <property type="component" value="Unassembled WGS sequence"/>
</dbReference>
<evidence type="ECO:0000256" key="1">
    <source>
        <dbReference type="SAM" id="MobiDB-lite"/>
    </source>
</evidence>
<reference evidence="2 3" key="1">
    <citation type="journal article" date="2013" name="Int. J. Syst. Evol. Microbiol.">
        <title>Hoeflea suaedae sp. nov., an endophytic bacterium isolated from the root of the halophyte Suaeda maritima.</title>
        <authorList>
            <person name="Chung E.J."/>
            <person name="Park J.A."/>
            <person name="Pramanik P."/>
            <person name="Bibi F."/>
            <person name="Jeon C.O."/>
            <person name="Chung Y.R."/>
        </authorList>
    </citation>
    <scope>NUCLEOTIDE SEQUENCE [LARGE SCALE GENOMIC DNA]</scope>
    <source>
        <strain evidence="2 3">YC6898</strain>
    </source>
</reference>
<evidence type="ECO:0000313" key="2">
    <source>
        <dbReference type="EMBL" id="TDH34487.1"/>
    </source>
</evidence>
<feature type="non-terminal residue" evidence="2">
    <location>
        <position position="368"/>
    </location>
</feature>
<dbReference type="AlphaFoldDB" id="A0A4R5PHT5"/>
<dbReference type="OrthoDB" id="8335338at2"/>
<dbReference type="EMBL" id="SMSI01000004">
    <property type="protein sequence ID" value="TDH34487.1"/>
    <property type="molecule type" value="Genomic_DNA"/>
</dbReference>
<comment type="caution">
    <text evidence="2">The sequence shown here is derived from an EMBL/GenBank/DDBJ whole genome shotgun (WGS) entry which is preliminary data.</text>
</comment>
<name>A0A4R5PHT5_9HYPH</name>
<keyword evidence="3" id="KW-1185">Reference proteome</keyword>
<sequence length="368" mass="37059">MSIDRTSEFQANNDDHGDISLRGTGEGDRVLLAQAEDLNDLAPADIGGQTPATGPSLPSAAAAPDAGQAGSVQTLVADSANQVQLPAGSSLGRMELRGQDLVIIQPDGSEIIIQNAAANVPTFIIDGVVIPQEALIAALEGNEINIAAGPNGTLVASSAAVDSSGANFFVTPPGIGDAVPILGLLPPTALQFTGDEERRIFPVEPDEEPLDIVSILPSGGVGNGDIQDPELPGGSSALPGGSEDSFIVTIQAGSSAVTNVVFDPFNGTSGDISGITTGLTGADTSTAFTYQLSADGKLLTILADGVPVVQLEIMFTPGADNIAAGATGTVAIDVTLLEAFPHEFGSSELLAIIQGIPVLAEDASGFND</sequence>
<feature type="compositionally biased region" description="Basic and acidic residues" evidence="1">
    <location>
        <begin position="13"/>
        <end position="23"/>
    </location>
</feature>
<accession>A0A4R5PHT5</accession>
<dbReference type="RefSeq" id="WP_133285834.1">
    <property type="nucleotide sequence ID" value="NZ_SMSI01000004.1"/>
</dbReference>
<protein>
    <recommendedName>
        <fullName evidence="4">RapA2 cadherin-like domain-containing protein</fullName>
    </recommendedName>
</protein>
<evidence type="ECO:0000313" key="3">
    <source>
        <dbReference type="Proteomes" id="UP000295131"/>
    </source>
</evidence>
<feature type="region of interest" description="Disordered" evidence="1">
    <location>
        <begin position="1"/>
        <end position="23"/>
    </location>
</feature>
<gene>
    <name evidence="2" type="ORF">E2A64_17675</name>
</gene>
<evidence type="ECO:0008006" key="4">
    <source>
        <dbReference type="Google" id="ProtNLM"/>
    </source>
</evidence>
<organism evidence="2 3">
    <name type="scientific">Pseudohoeflea suaedae</name>
    <dbReference type="NCBI Taxonomy" id="877384"/>
    <lineage>
        <taxon>Bacteria</taxon>
        <taxon>Pseudomonadati</taxon>
        <taxon>Pseudomonadota</taxon>
        <taxon>Alphaproteobacteria</taxon>
        <taxon>Hyphomicrobiales</taxon>
        <taxon>Rhizobiaceae</taxon>
        <taxon>Pseudohoeflea</taxon>
    </lineage>
</organism>
<feature type="region of interest" description="Disordered" evidence="1">
    <location>
        <begin position="42"/>
        <end position="65"/>
    </location>
</feature>
<feature type="compositionally biased region" description="Low complexity" evidence="1">
    <location>
        <begin position="51"/>
        <end position="65"/>
    </location>
</feature>
<proteinExistence type="predicted"/>